<protein>
    <submittedName>
        <fullName evidence="13">RIP metalloprotease RseP</fullName>
        <ecNumber evidence="13">3.4.24.-</ecNumber>
    </submittedName>
</protein>
<keyword evidence="10 11" id="KW-0472">Membrane</keyword>
<dbReference type="InterPro" id="IPR008915">
    <property type="entry name" value="Peptidase_M50"/>
</dbReference>
<dbReference type="Pfam" id="PF02163">
    <property type="entry name" value="Peptidase_M50"/>
    <property type="match status" value="1"/>
</dbReference>
<feature type="domain" description="PDZ" evidence="12">
    <location>
        <begin position="126"/>
        <end position="172"/>
    </location>
</feature>
<keyword evidence="4 13" id="KW-0645">Protease</keyword>
<feature type="transmembrane region" description="Helical" evidence="11">
    <location>
        <begin position="381"/>
        <end position="410"/>
    </location>
</feature>
<dbReference type="CDD" id="cd06163">
    <property type="entry name" value="S2P-M50_PDZ_RseP-like"/>
    <property type="match status" value="1"/>
</dbReference>
<evidence type="ECO:0000256" key="9">
    <source>
        <dbReference type="ARBA" id="ARBA00023049"/>
    </source>
</evidence>
<comment type="similarity">
    <text evidence="3">Belongs to the peptidase M50B family.</text>
</comment>
<evidence type="ECO:0000256" key="1">
    <source>
        <dbReference type="ARBA" id="ARBA00001947"/>
    </source>
</evidence>
<dbReference type="SUPFAM" id="SSF50156">
    <property type="entry name" value="PDZ domain-like"/>
    <property type="match status" value="2"/>
</dbReference>
<keyword evidence="5 11" id="KW-0812">Transmembrane</keyword>
<dbReference type="PROSITE" id="PS50106">
    <property type="entry name" value="PDZ"/>
    <property type="match status" value="2"/>
</dbReference>
<dbReference type="InterPro" id="IPR041489">
    <property type="entry name" value="PDZ_6"/>
</dbReference>
<gene>
    <name evidence="13" type="primary">rseP</name>
    <name evidence="13" type="ordered locus">TREAZ_0623</name>
</gene>
<dbReference type="GO" id="GO:0016020">
    <property type="term" value="C:membrane"/>
    <property type="evidence" value="ECO:0007669"/>
    <property type="project" value="UniProtKB-SubCell"/>
</dbReference>
<dbReference type="SMART" id="SM00228">
    <property type="entry name" value="PDZ"/>
    <property type="match status" value="2"/>
</dbReference>
<dbReference type="InterPro" id="IPR036034">
    <property type="entry name" value="PDZ_sf"/>
</dbReference>
<dbReference type="HOGENOM" id="CLU_025778_0_0_12"/>
<evidence type="ECO:0000256" key="7">
    <source>
        <dbReference type="ARBA" id="ARBA00022833"/>
    </source>
</evidence>
<evidence type="ECO:0000256" key="5">
    <source>
        <dbReference type="ARBA" id="ARBA00022692"/>
    </source>
</evidence>
<evidence type="ECO:0000256" key="11">
    <source>
        <dbReference type="SAM" id="Phobius"/>
    </source>
</evidence>
<evidence type="ECO:0000256" key="10">
    <source>
        <dbReference type="ARBA" id="ARBA00023136"/>
    </source>
</evidence>
<dbReference type="KEGG" id="taz:TREAZ_0623"/>
<feature type="transmembrane region" description="Helical" evidence="11">
    <location>
        <begin position="6"/>
        <end position="27"/>
    </location>
</feature>
<dbReference type="Gene3D" id="2.30.42.10">
    <property type="match status" value="2"/>
</dbReference>
<dbReference type="EMBL" id="CP001841">
    <property type="protein sequence ID" value="AEF83381.1"/>
    <property type="molecule type" value="Genomic_DNA"/>
</dbReference>
<dbReference type="GO" id="GO:0006508">
    <property type="term" value="P:proteolysis"/>
    <property type="evidence" value="ECO:0007669"/>
    <property type="project" value="UniProtKB-KW"/>
</dbReference>
<feature type="domain" description="PDZ" evidence="12">
    <location>
        <begin position="204"/>
        <end position="255"/>
    </location>
</feature>
<dbReference type="eggNOG" id="COG0750">
    <property type="taxonomic scope" value="Bacteria"/>
</dbReference>
<dbReference type="InterPro" id="IPR004387">
    <property type="entry name" value="Pept_M50_Zn"/>
</dbReference>
<comment type="subcellular location">
    <subcellularLocation>
        <location evidence="2">Membrane</location>
        <topology evidence="2">Multi-pass membrane protein</topology>
    </subcellularLocation>
</comment>
<evidence type="ECO:0000259" key="12">
    <source>
        <dbReference type="PROSITE" id="PS50106"/>
    </source>
</evidence>
<dbReference type="OrthoDB" id="9782003at2"/>
<evidence type="ECO:0000256" key="4">
    <source>
        <dbReference type="ARBA" id="ARBA00022670"/>
    </source>
</evidence>
<dbReference type="PANTHER" id="PTHR42837:SF2">
    <property type="entry name" value="MEMBRANE METALLOPROTEASE ARASP2, CHLOROPLASTIC-RELATED"/>
    <property type="match status" value="1"/>
</dbReference>
<keyword evidence="8 11" id="KW-1133">Transmembrane helix</keyword>
<dbReference type="FunCoup" id="F5YB06">
    <property type="interactions" value="385"/>
</dbReference>
<dbReference type="PANTHER" id="PTHR42837">
    <property type="entry name" value="REGULATOR OF SIGMA-E PROTEASE RSEP"/>
    <property type="match status" value="1"/>
</dbReference>
<dbReference type="InParanoid" id="F5YB06"/>
<dbReference type="CDD" id="cd23081">
    <property type="entry name" value="cpPDZ_EcRseP-like"/>
    <property type="match status" value="1"/>
</dbReference>
<keyword evidence="9 13" id="KW-0482">Metalloprotease</keyword>
<dbReference type="InterPro" id="IPR001478">
    <property type="entry name" value="PDZ"/>
</dbReference>
<sequence>MLIVKILLGLVGLGIVVFVHELGHFIAARLVGIDVEAFSIGWGKPILKKKIGAVEYRLGLFPLGGYCKMKGENEFQEAWENKEKSIKPVPGTFYGTSPFKRCIVSFMGPFFNLLFAILVMSIIWGIGFEVNTLENRIVLLSDISPGSVNPADEAGLQTGDRIIEINGRKTENYHDIQENIAVNPEAKLPLKVERGSEVLSLTVKPTLEKSTGAGRIGVYFWTSPLIDAVAEGSPAAAAGLQKGDRILKVNGENFEYTVALIKILESRPAFLNIEYERGGKALNTDIRITYTEDGPEDPGMAWETIKYHTPALNVFTAIAKGVSEAWKTFTVSVRSLTLLFRGIDLTQAVSGPVRITYMVGDVATEGFGQSFGAGISSMANFLALISIALCIMNLLPLPILDGGMILLFIIEALRRKPLNPRAIYIFQTVGVVLIFSLMIFAVFGDILFLARR</sequence>
<keyword evidence="14" id="KW-1185">Reference proteome</keyword>
<keyword evidence="6 13" id="KW-0378">Hydrolase</keyword>
<keyword evidence="7" id="KW-0862">Zinc</keyword>
<dbReference type="STRING" id="545695.TREAZ_0623"/>
<dbReference type="Proteomes" id="UP000009222">
    <property type="component" value="Chromosome"/>
</dbReference>
<dbReference type="GO" id="GO:0004222">
    <property type="term" value="F:metalloendopeptidase activity"/>
    <property type="evidence" value="ECO:0007669"/>
    <property type="project" value="InterPro"/>
</dbReference>
<proteinExistence type="inferred from homology"/>
<dbReference type="EC" id="3.4.24.-" evidence="13"/>
<evidence type="ECO:0000256" key="2">
    <source>
        <dbReference type="ARBA" id="ARBA00004141"/>
    </source>
</evidence>
<evidence type="ECO:0000256" key="6">
    <source>
        <dbReference type="ARBA" id="ARBA00022801"/>
    </source>
</evidence>
<dbReference type="Pfam" id="PF17820">
    <property type="entry name" value="PDZ_6"/>
    <property type="match status" value="2"/>
</dbReference>
<feature type="transmembrane region" description="Helical" evidence="11">
    <location>
        <begin position="110"/>
        <end position="128"/>
    </location>
</feature>
<dbReference type="RefSeq" id="WP_015711338.1">
    <property type="nucleotide sequence ID" value="NC_015577.1"/>
</dbReference>
<feature type="transmembrane region" description="Helical" evidence="11">
    <location>
        <begin position="422"/>
        <end position="450"/>
    </location>
</feature>
<evidence type="ECO:0000313" key="13">
    <source>
        <dbReference type="EMBL" id="AEF83381.1"/>
    </source>
</evidence>
<reference evidence="14" key="1">
    <citation type="submission" date="2009-12" db="EMBL/GenBank/DDBJ databases">
        <title>Complete sequence of Treponema azotonutricium strain ZAS-9.</title>
        <authorList>
            <person name="Tetu S.G."/>
            <person name="Matson E."/>
            <person name="Ren Q."/>
            <person name="Seshadri R."/>
            <person name="Elbourne L."/>
            <person name="Hassan K.A."/>
            <person name="Durkin A."/>
            <person name="Radune D."/>
            <person name="Mohamoud Y."/>
            <person name="Shay R."/>
            <person name="Jin S."/>
            <person name="Zhang X."/>
            <person name="Lucey K."/>
            <person name="Ballor N.R."/>
            <person name="Ottesen E."/>
            <person name="Rosenthal R."/>
            <person name="Allen A."/>
            <person name="Leadbetter J.R."/>
            <person name="Paulsen I.T."/>
        </authorList>
    </citation>
    <scope>NUCLEOTIDE SEQUENCE [LARGE SCALE GENOMIC DNA]</scope>
    <source>
        <strain evidence="14">ATCC BAA-888 / DSM 13862 / ZAS-9</strain>
    </source>
</reference>
<comment type="cofactor">
    <cofactor evidence="1">
        <name>Zn(2+)</name>
        <dbReference type="ChEBI" id="CHEBI:29105"/>
    </cofactor>
</comment>
<dbReference type="AlphaFoldDB" id="F5YB06"/>
<accession>F5YB06</accession>
<evidence type="ECO:0000313" key="14">
    <source>
        <dbReference type="Proteomes" id="UP000009222"/>
    </source>
</evidence>
<evidence type="ECO:0000256" key="8">
    <source>
        <dbReference type="ARBA" id="ARBA00022989"/>
    </source>
</evidence>
<evidence type="ECO:0000256" key="3">
    <source>
        <dbReference type="ARBA" id="ARBA00007931"/>
    </source>
</evidence>
<reference evidence="13 14" key="2">
    <citation type="journal article" date="2011" name="ISME J.">
        <title>RNA-seq reveals cooperative metabolic interactions between two termite-gut spirochete species in co-culture.</title>
        <authorList>
            <person name="Rosenthal A.Z."/>
            <person name="Matson E.G."/>
            <person name="Eldar A."/>
            <person name="Leadbetter J.R."/>
        </authorList>
    </citation>
    <scope>NUCLEOTIDE SEQUENCE [LARGE SCALE GENOMIC DNA]</scope>
    <source>
        <strain evidence="14">ATCC BAA-888 / DSM 13862 / ZAS-9</strain>
    </source>
</reference>
<organism evidence="13 14">
    <name type="scientific">Leadbettera azotonutricia (strain ATCC BAA-888 / DSM 13862 / ZAS-9)</name>
    <name type="common">Treponema azotonutricium</name>
    <dbReference type="NCBI Taxonomy" id="545695"/>
    <lineage>
        <taxon>Bacteria</taxon>
        <taxon>Pseudomonadati</taxon>
        <taxon>Spirochaetota</taxon>
        <taxon>Spirochaetia</taxon>
        <taxon>Spirochaetales</taxon>
        <taxon>Breznakiellaceae</taxon>
        <taxon>Leadbettera</taxon>
    </lineage>
</organism>
<name>F5YB06_LEAAZ</name>